<evidence type="ECO:0000256" key="3">
    <source>
        <dbReference type="ARBA" id="ARBA00022989"/>
    </source>
</evidence>
<evidence type="ECO:0000313" key="7">
    <source>
        <dbReference type="EMBL" id="SMG25461.1"/>
    </source>
</evidence>
<accession>A0A1X7JCG4</accession>
<dbReference type="GO" id="GO:0140359">
    <property type="term" value="F:ABC-type transporter activity"/>
    <property type="evidence" value="ECO:0007669"/>
    <property type="project" value="InterPro"/>
</dbReference>
<dbReference type="AlphaFoldDB" id="A0A1X7JCG4"/>
<keyword evidence="4 5" id="KW-0472">Membrane</keyword>
<evidence type="ECO:0000256" key="2">
    <source>
        <dbReference type="ARBA" id="ARBA00022692"/>
    </source>
</evidence>
<feature type="domain" description="ABC-2 type transporter transmembrane" evidence="6">
    <location>
        <begin position="133"/>
        <end position="346"/>
    </location>
</feature>
<organism evidence="7 8">
    <name type="scientific">Agreia pratensis</name>
    <dbReference type="NCBI Taxonomy" id="150121"/>
    <lineage>
        <taxon>Bacteria</taxon>
        <taxon>Bacillati</taxon>
        <taxon>Actinomycetota</taxon>
        <taxon>Actinomycetes</taxon>
        <taxon>Micrococcales</taxon>
        <taxon>Microbacteriaceae</taxon>
        <taxon>Agreia</taxon>
    </lineage>
</organism>
<gene>
    <name evidence="7" type="ORF">SAMN06296010_1260</name>
</gene>
<evidence type="ECO:0000256" key="5">
    <source>
        <dbReference type="SAM" id="Phobius"/>
    </source>
</evidence>
<evidence type="ECO:0000256" key="4">
    <source>
        <dbReference type="ARBA" id="ARBA00023136"/>
    </source>
</evidence>
<dbReference type="Pfam" id="PF12698">
    <property type="entry name" value="ABC2_membrane_3"/>
    <property type="match status" value="1"/>
</dbReference>
<dbReference type="GO" id="GO:0016020">
    <property type="term" value="C:membrane"/>
    <property type="evidence" value="ECO:0007669"/>
    <property type="project" value="UniProtKB-SubCell"/>
</dbReference>
<dbReference type="PANTHER" id="PTHR43471">
    <property type="entry name" value="ABC TRANSPORTER PERMEASE"/>
    <property type="match status" value="1"/>
</dbReference>
<dbReference type="STRING" id="150121.SAMN06296010_1260"/>
<dbReference type="Proteomes" id="UP000193244">
    <property type="component" value="Unassembled WGS sequence"/>
</dbReference>
<sequence length="369" mass="38544">MTIADTRANTRANTFAQSAVLVADREVRMRLRSKAFIISSVILLLAVIASIVAGSIFGASASSATTRVAVVGDSAALTQISSLEITEAGSVDEAETLVRAGDVEAAIVPGDGPTGIRILALDKAPGELVQLLSASPEVTLLEPAAQNSGLAYLVGLGFGIVFFMAATLFGTTIAQSVVEEKSTRVVEILMSAISARALLAGKVIGNTILAFGQIVLIAAAAIVGLVVTGQDALLGDLGPSIVWFVVFFAVGFVLLAALFASAAALVSRQEDIGSVTTPVMMLVMIPYFLIVFAWDNDLVLTIMSYVPFSAPIGMPMRIYLGTAEWWEPLLSLLIILATTVVVVLFGSKIYANSLLRTGARVKVLDALRG</sequence>
<comment type="subcellular location">
    <subcellularLocation>
        <location evidence="1">Membrane</location>
        <topology evidence="1">Multi-pass membrane protein</topology>
    </subcellularLocation>
</comment>
<proteinExistence type="predicted"/>
<dbReference type="PANTHER" id="PTHR43471:SF3">
    <property type="entry name" value="ABC TRANSPORTER PERMEASE PROTEIN NATB"/>
    <property type="match status" value="1"/>
</dbReference>
<dbReference type="InterPro" id="IPR013525">
    <property type="entry name" value="ABC2_TM"/>
</dbReference>
<feature type="transmembrane region" description="Helical" evidence="5">
    <location>
        <begin position="150"/>
        <end position="173"/>
    </location>
</feature>
<feature type="transmembrane region" description="Helical" evidence="5">
    <location>
        <begin position="272"/>
        <end position="291"/>
    </location>
</feature>
<evidence type="ECO:0000256" key="1">
    <source>
        <dbReference type="ARBA" id="ARBA00004141"/>
    </source>
</evidence>
<keyword evidence="3 5" id="KW-1133">Transmembrane helix</keyword>
<dbReference type="RefSeq" id="WP_085484135.1">
    <property type="nucleotide sequence ID" value="NZ_FXAY01000002.1"/>
</dbReference>
<keyword evidence="8" id="KW-1185">Reference proteome</keyword>
<evidence type="ECO:0000259" key="6">
    <source>
        <dbReference type="Pfam" id="PF12698"/>
    </source>
</evidence>
<reference evidence="8" key="1">
    <citation type="submission" date="2017-04" db="EMBL/GenBank/DDBJ databases">
        <authorList>
            <person name="Varghese N."/>
            <person name="Submissions S."/>
        </authorList>
    </citation>
    <scope>NUCLEOTIDE SEQUENCE [LARGE SCALE GENOMIC DNA]</scope>
    <source>
        <strain evidence="8">VKM Ac-2510</strain>
    </source>
</reference>
<feature type="transmembrane region" description="Helical" evidence="5">
    <location>
        <begin position="325"/>
        <end position="346"/>
    </location>
</feature>
<feature type="transmembrane region" description="Helical" evidence="5">
    <location>
        <begin position="241"/>
        <end position="266"/>
    </location>
</feature>
<dbReference type="EMBL" id="FXAY01000002">
    <property type="protein sequence ID" value="SMG25461.1"/>
    <property type="molecule type" value="Genomic_DNA"/>
</dbReference>
<keyword evidence="2 5" id="KW-0812">Transmembrane</keyword>
<dbReference type="OrthoDB" id="3268959at2"/>
<name>A0A1X7JCG4_9MICO</name>
<protein>
    <submittedName>
        <fullName evidence="7">ABC-2 type transport system permease protein</fullName>
    </submittedName>
</protein>
<feature type="transmembrane region" description="Helical" evidence="5">
    <location>
        <begin position="210"/>
        <end position="229"/>
    </location>
</feature>
<evidence type="ECO:0000313" key="8">
    <source>
        <dbReference type="Proteomes" id="UP000193244"/>
    </source>
</evidence>
<feature type="transmembrane region" description="Helical" evidence="5">
    <location>
        <begin position="35"/>
        <end position="57"/>
    </location>
</feature>